<dbReference type="InterPro" id="IPR000719">
    <property type="entry name" value="Prot_kinase_dom"/>
</dbReference>
<dbReference type="Pfam" id="PF00560">
    <property type="entry name" value="LRR_1"/>
    <property type="match status" value="6"/>
</dbReference>
<dbReference type="CDD" id="cd14066">
    <property type="entry name" value="STKc_IRAK"/>
    <property type="match status" value="1"/>
</dbReference>
<evidence type="ECO:0000256" key="6">
    <source>
        <dbReference type="ARBA" id="ARBA00022737"/>
    </source>
</evidence>
<evidence type="ECO:0000256" key="4">
    <source>
        <dbReference type="ARBA" id="ARBA00022692"/>
    </source>
</evidence>
<keyword evidence="6" id="KW-0677">Repeat</keyword>
<dbReference type="InterPro" id="IPR001611">
    <property type="entry name" value="Leu-rich_rpt"/>
</dbReference>
<keyword evidence="12" id="KW-0325">Glycoprotein</keyword>
<dbReference type="InterPro" id="IPR001245">
    <property type="entry name" value="Ser-Thr/Tyr_kinase_cat_dom"/>
</dbReference>
<dbReference type="FunFam" id="3.80.10.10:FF:000095">
    <property type="entry name" value="LRR receptor-like serine/threonine-protein kinase GSO1"/>
    <property type="match status" value="1"/>
</dbReference>
<dbReference type="Gramene" id="Pp3c4_26070V3.1">
    <property type="protein sequence ID" value="Pp3c4_26070V3.1"/>
    <property type="gene ID" value="Pp3c4_26070"/>
</dbReference>
<dbReference type="GO" id="GO:0004672">
    <property type="term" value="F:protein kinase activity"/>
    <property type="evidence" value="ECO:0000318"/>
    <property type="project" value="GO_Central"/>
</dbReference>
<evidence type="ECO:0000256" key="1">
    <source>
        <dbReference type="ARBA" id="ARBA00004479"/>
    </source>
</evidence>
<dbReference type="Gramene" id="Pp3c4_26070V3.2">
    <property type="protein sequence ID" value="Pp3c4_26070V3.2"/>
    <property type="gene ID" value="Pp3c4_26070"/>
</dbReference>
<dbReference type="PROSITE" id="PS50011">
    <property type="entry name" value="PROTEIN_KINASE_DOM"/>
    <property type="match status" value="1"/>
</dbReference>
<evidence type="ECO:0000313" key="17">
    <source>
        <dbReference type="EnsemblPlants" id="Pp3c4_26070V3.1"/>
    </source>
</evidence>
<evidence type="ECO:0000259" key="15">
    <source>
        <dbReference type="PROSITE" id="PS50011"/>
    </source>
</evidence>
<feature type="domain" description="Protein kinase" evidence="15">
    <location>
        <begin position="672"/>
        <end position="971"/>
    </location>
</feature>
<evidence type="ECO:0000256" key="7">
    <source>
        <dbReference type="ARBA" id="ARBA00022741"/>
    </source>
</evidence>
<dbReference type="Gene3D" id="3.30.200.20">
    <property type="entry name" value="Phosphorylase Kinase, domain 1"/>
    <property type="match status" value="1"/>
</dbReference>
<reference evidence="16 18" key="1">
    <citation type="journal article" date="2008" name="Science">
        <title>The Physcomitrella genome reveals evolutionary insights into the conquest of land by plants.</title>
        <authorList>
            <person name="Rensing S."/>
            <person name="Lang D."/>
            <person name="Zimmer A."/>
            <person name="Terry A."/>
            <person name="Salamov A."/>
            <person name="Shapiro H."/>
            <person name="Nishiyama T."/>
            <person name="Perroud P.-F."/>
            <person name="Lindquist E."/>
            <person name="Kamisugi Y."/>
            <person name="Tanahashi T."/>
            <person name="Sakakibara K."/>
            <person name="Fujita T."/>
            <person name="Oishi K."/>
            <person name="Shin-I T."/>
            <person name="Kuroki Y."/>
            <person name="Toyoda A."/>
            <person name="Suzuki Y."/>
            <person name="Hashimoto A."/>
            <person name="Yamaguchi K."/>
            <person name="Sugano A."/>
            <person name="Kohara Y."/>
            <person name="Fujiyama A."/>
            <person name="Anterola A."/>
            <person name="Aoki S."/>
            <person name="Ashton N."/>
            <person name="Barbazuk W.B."/>
            <person name="Barker E."/>
            <person name="Bennetzen J."/>
            <person name="Bezanilla M."/>
            <person name="Blankenship R."/>
            <person name="Cho S.H."/>
            <person name="Dutcher S."/>
            <person name="Estelle M."/>
            <person name="Fawcett J.A."/>
            <person name="Gundlach H."/>
            <person name="Hanada K."/>
            <person name="Heyl A."/>
            <person name="Hicks K.A."/>
            <person name="Hugh J."/>
            <person name="Lohr M."/>
            <person name="Mayer K."/>
            <person name="Melkozernov A."/>
            <person name="Murata T."/>
            <person name="Nelson D."/>
            <person name="Pils B."/>
            <person name="Prigge M."/>
            <person name="Reiss B."/>
            <person name="Renner T."/>
            <person name="Rombauts S."/>
            <person name="Rushton P."/>
            <person name="Sanderfoot A."/>
            <person name="Schween G."/>
            <person name="Shiu S.-H."/>
            <person name="Stueber K."/>
            <person name="Theodoulou F.L."/>
            <person name="Tu H."/>
            <person name="Van de Peer Y."/>
            <person name="Verrier P.J."/>
            <person name="Waters E."/>
            <person name="Wood A."/>
            <person name="Yang L."/>
            <person name="Cove D."/>
            <person name="Cuming A."/>
            <person name="Hasebe M."/>
            <person name="Lucas S."/>
            <person name="Mishler D.B."/>
            <person name="Reski R."/>
            <person name="Grigoriev I."/>
            <person name="Quatrano R.S."/>
            <person name="Boore J.L."/>
        </authorList>
    </citation>
    <scope>NUCLEOTIDE SEQUENCE [LARGE SCALE GENOMIC DNA]</scope>
    <source>
        <strain evidence="17 18">cv. Gransden 2004</strain>
    </source>
</reference>
<keyword evidence="9 13" id="KW-1133">Transmembrane helix</keyword>
<dbReference type="FunFam" id="3.30.200.20:FF:000466">
    <property type="entry name" value="Putative LRR receptor-like serine/threonine-protein kinase"/>
    <property type="match status" value="1"/>
</dbReference>
<dbReference type="OMA" id="DYPEEQD"/>
<dbReference type="Proteomes" id="UP000006727">
    <property type="component" value="Chromosome 4"/>
</dbReference>
<dbReference type="SUPFAM" id="SSF52058">
    <property type="entry name" value="L domain-like"/>
    <property type="match status" value="2"/>
</dbReference>
<dbReference type="Gramene" id="Pp3c4_26070V3.5">
    <property type="protein sequence ID" value="Pp3c4_26070V3.5"/>
    <property type="gene ID" value="Pp3c4_26070"/>
</dbReference>
<dbReference type="Gramene" id="Pp3c4_26070V3.6">
    <property type="protein sequence ID" value="Pp3c4_26070V3.6"/>
    <property type="gene ID" value="Pp3c4_26070"/>
</dbReference>
<dbReference type="EnsemblPlants" id="Pp3c4_26070V3.6">
    <property type="protein sequence ID" value="Pp3c4_26070V3.6"/>
    <property type="gene ID" value="Pp3c4_26070"/>
</dbReference>
<dbReference type="GO" id="GO:0016020">
    <property type="term" value="C:membrane"/>
    <property type="evidence" value="ECO:0007669"/>
    <property type="project" value="UniProtKB-SubCell"/>
</dbReference>
<organism evidence="16">
    <name type="scientific">Physcomitrium patens</name>
    <name type="common">Spreading-leaved earth moss</name>
    <name type="synonym">Physcomitrella patens</name>
    <dbReference type="NCBI Taxonomy" id="3218"/>
    <lineage>
        <taxon>Eukaryota</taxon>
        <taxon>Viridiplantae</taxon>
        <taxon>Streptophyta</taxon>
        <taxon>Embryophyta</taxon>
        <taxon>Bryophyta</taxon>
        <taxon>Bryophytina</taxon>
        <taxon>Bryopsida</taxon>
        <taxon>Funariidae</taxon>
        <taxon>Funariales</taxon>
        <taxon>Funariaceae</taxon>
        <taxon>Physcomitrium</taxon>
    </lineage>
</organism>
<dbReference type="Gene3D" id="3.80.10.10">
    <property type="entry name" value="Ribonuclease Inhibitor"/>
    <property type="match status" value="3"/>
</dbReference>
<dbReference type="Gramene" id="Pp3c4_26070V3.4">
    <property type="protein sequence ID" value="Pp3c4_26070V3.4"/>
    <property type="gene ID" value="Pp3c4_26070"/>
</dbReference>
<dbReference type="PROSITE" id="PS00109">
    <property type="entry name" value="PROTEIN_KINASE_TYR"/>
    <property type="match status" value="1"/>
</dbReference>
<reference evidence="16 18" key="2">
    <citation type="journal article" date="2018" name="Plant J.">
        <title>The Physcomitrella patens chromosome-scale assembly reveals moss genome structure and evolution.</title>
        <authorList>
            <person name="Lang D."/>
            <person name="Ullrich K.K."/>
            <person name="Murat F."/>
            <person name="Fuchs J."/>
            <person name="Jenkins J."/>
            <person name="Haas F.B."/>
            <person name="Piednoel M."/>
            <person name="Gundlach H."/>
            <person name="Van Bel M."/>
            <person name="Meyberg R."/>
            <person name="Vives C."/>
            <person name="Morata J."/>
            <person name="Symeonidi A."/>
            <person name="Hiss M."/>
            <person name="Muchero W."/>
            <person name="Kamisugi Y."/>
            <person name="Saleh O."/>
            <person name="Blanc G."/>
            <person name="Decker E.L."/>
            <person name="van Gessel N."/>
            <person name="Grimwood J."/>
            <person name="Hayes R.D."/>
            <person name="Graham S.W."/>
            <person name="Gunter L.E."/>
            <person name="McDaniel S.F."/>
            <person name="Hoernstein S.N.W."/>
            <person name="Larsson A."/>
            <person name="Li F.W."/>
            <person name="Perroud P.F."/>
            <person name="Phillips J."/>
            <person name="Ranjan P."/>
            <person name="Rokshar D.S."/>
            <person name="Rothfels C.J."/>
            <person name="Schneider L."/>
            <person name="Shu S."/>
            <person name="Stevenson D.W."/>
            <person name="Thummler F."/>
            <person name="Tillich M."/>
            <person name="Villarreal Aguilar J.C."/>
            <person name="Widiez T."/>
            <person name="Wong G.K."/>
            <person name="Wymore A."/>
            <person name="Zhang Y."/>
            <person name="Zimmer A.D."/>
            <person name="Quatrano R.S."/>
            <person name="Mayer K.F.X."/>
            <person name="Goodstein D."/>
            <person name="Casacuberta J.M."/>
            <person name="Vandepoele K."/>
            <person name="Reski R."/>
            <person name="Cuming A.C."/>
            <person name="Tuskan G.A."/>
            <person name="Maumus F."/>
            <person name="Salse J."/>
            <person name="Schmutz J."/>
            <person name="Rensing S.A."/>
        </authorList>
    </citation>
    <scope>NUCLEOTIDE SEQUENCE [LARGE SCALE GENOMIC DNA]</scope>
    <source>
        <strain evidence="17 18">cv. Gransden 2004</strain>
    </source>
</reference>
<dbReference type="GeneID" id="112281683"/>
<dbReference type="PANTHER" id="PTHR27000:SF803">
    <property type="entry name" value="RECEPTOR-LIKE PROTEIN 45"/>
    <property type="match status" value="1"/>
</dbReference>
<dbReference type="OrthoDB" id="1394818at2759"/>
<evidence type="ECO:0000313" key="16">
    <source>
        <dbReference type="EMBL" id="PNR55878.1"/>
    </source>
</evidence>
<dbReference type="SMART" id="SM00369">
    <property type="entry name" value="LRR_TYP"/>
    <property type="match status" value="8"/>
</dbReference>
<accession>A0A2K1KQ29</accession>
<dbReference type="InterPro" id="IPR003591">
    <property type="entry name" value="Leu-rich_rpt_typical-subtyp"/>
</dbReference>
<dbReference type="GO" id="GO:0009653">
    <property type="term" value="P:anatomical structure morphogenesis"/>
    <property type="evidence" value="ECO:0007669"/>
    <property type="project" value="UniProtKB-ARBA"/>
</dbReference>
<dbReference type="RefSeq" id="XP_024374250.1">
    <property type="nucleotide sequence ID" value="XM_024518482.2"/>
</dbReference>
<dbReference type="AlphaFoldDB" id="A0A2K1KQ29"/>
<dbReference type="GO" id="GO:0045088">
    <property type="term" value="P:regulation of innate immune response"/>
    <property type="evidence" value="ECO:0000318"/>
    <property type="project" value="GO_Central"/>
</dbReference>
<dbReference type="FunFam" id="1.10.510.10:FF:000388">
    <property type="entry name" value="Leucine-rich repeat receptor-like tyrosine-protein kinase PXC3"/>
    <property type="match status" value="1"/>
</dbReference>
<evidence type="ECO:0000256" key="10">
    <source>
        <dbReference type="ARBA" id="ARBA00023136"/>
    </source>
</evidence>
<evidence type="ECO:0000256" key="13">
    <source>
        <dbReference type="SAM" id="Phobius"/>
    </source>
</evidence>
<dbReference type="Gramene" id="Pp3c4_26070V3.3">
    <property type="protein sequence ID" value="Pp3c4_26070V3.3"/>
    <property type="gene ID" value="Pp3c4_26070"/>
</dbReference>
<feature type="transmembrane region" description="Helical" evidence="13">
    <location>
        <begin position="583"/>
        <end position="609"/>
    </location>
</feature>
<evidence type="ECO:0000256" key="14">
    <source>
        <dbReference type="SAM" id="SignalP"/>
    </source>
</evidence>
<dbReference type="EnsemblPlants" id="Pp3c4_26070V3.5">
    <property type="protein sequence ID" value="Pp3c4_26070V3.5"/>
    <property type="gene ID" value="Pp3c4_26070"/>
</dbReference>
<evidence type="ECO:0000256" key="12">
    <source>
        <dbReference type="ARBA" id="ARBA00023180"/>
    </source>
</evidence>
<dbReference type="InterPro" id="IPR008266">
    <property type="entry name" value="Tyr_kinase_AS"/>
</dbReference>
<proteinExistence type="predicted"/>
<dbReference type="FunFam" id="3.80.10.10:FF:000400">
    <property type="entry name" value="Nuclear pore complex protein NUP107"/>
    <property type="match status" value="1"/>
</dbReference>
<dbReference type="RefSeq" id="XP_073389880.1">
    <property type="nucleotide sequence ID" value="XM_073533779.1"/>
</dbReference>
<feature type="signal peptide" evidence="14">
    <location>
        <begin position="1"/>
        <end position="24"/>
    </location>
</feature>
<evidence type="ECO:0000256" key="2">
    <source>
        <dbReference type="ARBA" id="ARBA00022614"/>
    </source>
</evidence>
<keyword evidence="5 14" id="KW-0732">Signal</keyword>
<dbReference type="PROSITE" id="PS51450">
    <property type="entry name" value="LRR"/>
    <property type="match status" value="2"/>
</dbReference>
<dbReference type="RefSeq" id="XP_024374248.1">
    <property type="nucleotide sequence ID" value="XM_024518480.2"/>
</dbReference>
<dbReference type="EMBL" id="ABEU02000004">
    <property type="protein sequence ID" value="PNR55878.1"/>
    <property type="molecule type" value="Genomic_DNA"/>
</dbReference>
<dbReference type="PRINTS" id="PR00019">
    <property type="entry name" value="LEURICHRPT"/>
</dbReference>
<keyword evidence="18" id="KW-1185">Reference proteome</keyword>
<evidence type="ECO:0000313" key="18">
    <source>
        <dbReference type="Proteomes" id="UP000006727"/>
    </source>
</evidence>
<dbReference type="RefSeq" id="XP_024374247.1">
    <property type="nucleotide sequence ID" value="XM_024518479.2"/>
</dbReference>
<dbReference type="GO" id="GO:0099402">
    <property type="term" value="P:plant organ development"/>
    <property type="evidence" value="ECO:0007669"/>
    <property type="project" value="UniProtKB-ARBA"/>
</dbReference>
<dbReference type="InterPro" id="IPR011009">
    <property type="entry name" value="Kinase-like_dom_sf"/>
</dbReference>
<keyword evidence="10 13" id="KW-0472">Membrane</keyword>
<evidence type="ECO:0000256" key="9">
    <source>
        <dbReference type="ARBA" id="ARBA00022989"/>
    </source>
</evidence>
<evidence type="ECO:0000256" key="3">
    <source>
        <dbReference type="ARBA" id="ARBA00022679"/>
    </source>
</evidence>
<dbReference type="Pfam" id="PF07714">
    <property type="entry name" value="PK_Tyr_Ser-Thr"/>
    <property type="match status" value="1"/>
</dbReference>
<dbReference type="GO" id="GO:0005524">
    <property type="term" value="F:ATP binding"/>
    <property type="evidence" value="ECO:0007669"/>
    <property type="project" value="UniProtKB-KW"/>
</dbReference>
<keyword evidence="4 13" id="KW-0812">Transmembrane</keyword>
<keyword evidence="8" id="KW-0067">ATP-binding</keyword>
<dbReference type="FunFam" id="3.80.10.10:FF:000383">
    <property type="entry name" value="Leucine-rich repeat receptor protein kinase EMS1"/>
    <property type="match status" value="1"/>
</dbReference>
<dbReference type="EnsemblPlants" id="Pp3c4_26070V3.1">
    <property type="protein sequence ID" value="Pp3c4_26070V3.1"/>
    <property type="gene ID" value="Pp3c4_26070"/>
</dbReference>
<keyword evidence="11" id="KW-0675">Receptor</keyword>
<dbReference type="PANTHER" id="PTHR27000">
    <property type="entry name" value="LEUCINE-RICH REPEAT RECEPTOR-LIKE PROTEIN KINASE FAMILY PROTEIN-RELATED"/>
    <property type="match status" value="1"/>
</dbReference>
<dbReference type="InterPro" id="IPR032675">
    <property type="entry name" value="LRR_dom_sf"/>
</dbReference>
<keyword evidence="2" id="KW-0433">Leucine-rich repeat</keyword>
<dbReference type="STRING" id="3218.A0A2K1KQ29"/>
<keyword evidence="3" id="KW-0808">Transferase</keyword>
<dbReference type="Pfam" id="PF13855">
    <property type="entry name" value="LRR_8"/>
    <property type="match status" value="3"/>
</dbReference>
<keyword evidence="7" id="KW-0547">Nucleotide-binding</keyword>
<protein>
    <recommendedName>
        <fullName evidence="15">Protein kinase domain-containing protein</fullName>
    </recommendedName>
</protein>
<evidence type="ECO:0000256" key="11">
    <source>
        <dbReference type="ARBA" id="ARBA00023170"/>
    </source>
</evidence>
<evidence type="ECO:0000256" key="8">
    <source>
        <dbReference type="ARBA" id="ARBA00022840"/>
    </source>
</evidence>
<feature type="chain" id="PRO_5044576458" description="Protein kinase domain-containing protein" evidence="14">
    <location>
        <begin position="25"/>
        <end position="974"/>
    </location>
</feature>
<dbReference type="EnsemblPlants" id="Pp3c4_26070V3.2">
    <property type="protein sequence ID" value="Pp3c4_26070V3.2"/>
    <property type="gene ID" value="Pp3c4_26070"/>
</dbReference>
<dbReference type="Gene3D" id="1.10.510.10">
    <property type="entry name" value="Transferase(Phosphotransferase) domain 1"/>
    <property type="match status" value="1"/>
</dbReference>
<dbReference type="RefSeq" id="XP_024374249.1">
    <property type="nucleotide sequence ID" value="XM_024518481.2"/>
</dbReference>
<dbReference type="PaxDb" id="3218-PP1S110_66V6.1"/>
<dbReference type="EnsemblPlants" id="Pp3c4_26070V3.3">
    <property type="protein sequence ID" value="Pp3c4_26070V3.3"/>
    <property type="gene ID" value="Pp3c4_26070"/>
</dbReference>
<dbReference type="EnsemblPlants" id="Pp3c4_26070V3.4">
    <property type="protein sequence ID" value="Pp3c4_26070V3.4"/>
    <property type="gene ID" value="Pp3c4_26070"/>
</dbReference>
<dbReference type="SUPFAM" id="SSF56112">
    <property type="entry name" value="Protein kinase-like (PK-like)"/>
    <property type="match status" value="1"/>
</dbReference>
<reference evidence="17" key="3">
    <citation type="submission" date="2020-12" db="UniProtKB">
        <authorList>
            <consortium name="EnsemblPlants"/>
        </authorList>
    </citation>
    <scope>IDENTIFICATION</scope>
</reference>
<sequence>MKGYNGRFLTPLVVLLVFLHGVSAQTLREDEENFFAFLKSALPNLSSVFNTTIPTCDWYPRVYCIGLGAQRRIFRLYLGESGLNGSIPNNTLGALSELSVLDLSNNFLRGEIPPDIFKLSNLVHLGLANNRLTGNVSNGVSNLYQLSKLDLSGNRLSGALPGSLGALQGLKFLDLHGNNFSGPLPKLVNTAYIRYLDLSSNWITGGIQSETLRNQELVYLNLSRNLLSGVIPKGINSLWRLRFLDLSGNDFEGAIPDLSNLGQLRMFDVSSNRLNGSIPTNVTRLPYLRTLSVAHNKLTGSLPSLPWGLSSAKIIKVDCSDNFLTGSIPEGLLASENLTIFRLASNKFSGRIPSNISEQLQELDLRSNRFTGEIPEALARLQSLKYLDLSANLLNGSIPWGLTEITSLQHLSLTGNGFEEGVLPDFSQMGSLEHLNLSYSNIVGVIPASFGELKSLAQLDLSHNRLNGSIPTNLSWATNLTSLDLSYNNLTGTIPPELISLTYLSRLNLSFNNLSGEVPSANQWGTLNPSSFEGNPLLCGVVVDRVCPYVAPPAPSPSLPLFPSPDLSPSTEPRGSSSKTLKVGAIVGIAVGAAVAFCLCASLSTLVLFHKHKFKRIPTHDPSHLAGSVTFESDPSAWAAQVPLAASIPVIMFEKPLLNLTFADLLQATNRFHKDSIILDGGYGPTFKGVLPGGLQIVVKVLYEGGPGNELEKAAQLEALGKIRHENLVSLVGYCIVRGERLLVYEFMENGNVYQRLHDPSEEAHHPDHWTVETWVDAPEKFSVTEELSWPIRHRIAVGVARALAFLHHGCSPNIVHRDVTSSNILLDSQYEPHLAECGLANLVESPRHDTPVMGGTVGYVPPEYGQTWKPTPRGDVYSFGVVLLELITGKRPTGHFFHDSYGGNLVGWVRSMIKEKRGYKCLDPKLLATGVESEMLETLRIGYLCTAELPTKRPTMQQVVGLLKDIHVEVTYM</sequence>
<comment type="subcellular location">
    <subcellularLocation>
        <location evidence="1">Membrane</location>
        <topology evidence="1">Single-pass type I membrane protein</topology>
    </subcellularLocation>
</comment>
<name>A0A2K1KQ29_PHYPA</name>
<gene>
    <name evidence="17" type="primary">LOC112281683</name>
    <name evidence="16" type="ORF">PHYPA_006775</name>
</gene>
<evidence type="ECO:0000256" key="5">
    <source>
        <dbReference type="ARBA" id="ARBA00022729"/>
    </source>
</evidence>
<dbReference type="RefSeq" id="XP_024374253.1">
    <property type="nucleotide sequence ID" value="XM_024518485.2"/>
</dbReference>
<dbReference type="RefSeq" id="XP_024374251.1">
    <property type="nucleotide sequence ID" value="XM_024518483.2"/>
</dbReference>